<accession>A0A2S6IQ73</accession>
<dbReference type="EMBL" id="PTJE01000001">
    <property type="protein sequence ID" value="PPK96403.1"/>
    <property type="molecule type" value="Genomic_DNA"/>
</dbReference>
<dbReference type="InterPro" id="IPR003594">
    <property type="entry name" value="HATPase_dom"/>
</dbReference>
<dbReference type="Proteomes" id="UP000239002">
    <property type="component" value="Unassembled WGS sequence"/>
</dbReference>
<keyword evidence="3" id="KW-0597">Phosphoprotein</keyword>
<name>A0A2S6IQ73_9FLAO</name>
<dbReference type="Gene3D" id="3.30.450.20">
    <property type="entry name" value="PAS domain"/>
    <property type="match status" value="1"/>
</dbReference>
<dbReference type="OrthoDB" id="5522855at2"/>
<dbReference type="AlphaFoldDB" id="A0A2S6IQ73"/>
<comment type="caution">
    <text evidence="7">The sequence shown here is derived from an EMBL/GenBank/DDBJ whole genome shotgun (WGS) entry which is preliminary data.</text>
</comment>
<feature type="domain" description="Histidine kinase" evidence="6">
    <location>
        <begin position="158"/>
        <end position="366"/>
    </location>
</feature>
<dbReference type="InterPro" id="IPR052162">
    <property type="entry name" value="Sensor_kinase/Photoreceptor"/>
</dbReference>
<protein>
    <recommendedName>
        <fullName evidence="2">histidine kinase</fullName>
        <ecNumber evidence="2">2.7.13.3</ecNumber>
    </recommendedName>
</protein>
<evidence type="ECO:0000313" key="8">
    <source>
        <dbReference type="Proteomes" id="UP000239002"/>
    </source>
</evidence>
<dbReference type="Pfam" id="PF02518">
    <property type="entry name" value="HATPase_c"/>
    <property type="match status" value="1"/>
</dbReference>
<dbReference type="PANTHER" id="PTHR43304:SF1">
    <property type="entry name" value="PAC DOMAIN-CONTAINING PROTEIN"/>
    <property type="match status" value="1"/>
</dbReference>
<sequence>MKITPEKNLQQKLQDKDYFLKEAALLTATGSYSANLETGCCFIDDMGKRVLSLPNDYRVDFETGLNLFVDFKSIWIHFQNCVKGREFVEDLEMIDHNDQKIWMRATGKPLYDDVSGKVVGIRGVFTSIDRYVRQGKELEETAKIIEVQNERLVHFAHIVSHNLRVHSSNLELTLETFNSPLVGTDEKVFKSYLSDISNNLSETLEHLNEVVTINTHEKSKEPVDIESVFKSVLEDHRSLLEEIDVSLKYDFSNLSHIDYVPTFLSSIFSNLLSNAIKYRDSSKTLKINVKTKAKRNNKLLTFQDNGIGIDLDRNGTKIFNMYKTFHDNEDARGIGLFLTKNQVESLGGNISVVSEVGKGSLFTVKF</sequence>
<dbReference type="SUPFAM" id="SSF55785">
    <property type="entry name" value="PYP-like sensor domain (PAS domain)"/>
    <property type="match status" value="1"/>
</dbReference>
<dbReference type="InterPro" id="IPR035965">
    <property type="entry name" value="PAS-like_dom_sf"/>
</dbReference>
<dbReference type="RefSeq" id="WP_104513969.1">
    <property type="nucleotide sequence ID" value="NZ_MQVW01000022.1"/>
</dbReference>
<dbReference type="EC" id="2.7.13.3" evidence="2"/>
<evidence type="ECO:0000256" key="5">
    <source>
        <dbReference type="ARBA" id="ARBA00022777"/>
    </source>
</evidence>
<evidence type="ECO:0000256" key="1">
    <source>
        <dbReference type="ARBA" id="ARBA00000085"/>
    </source>
</evidence>
<comment type="catalytic activity">
    <reaction evidence="1">
        <text>ATP + protein L-histidine = ADP + protein N-phospho-L-histidine.</text>
        <dbReference type="EC" id="2.7.13.3"/>
    </reaction>
</comment>
<organism evidence="7 8">
    <name type="scientific">Nonlabens xylanidelens</name>
    <dbReference type="NCBI Taxonomy" id="191564"/>
    <lineage>
        <taxon>Bacteria</taxon>
        <taxon>Pseudomonadati</taxon>
        <taxon>Bacteroidota</taxon>
        <taxon>Flavobacteriia</taxon>
        <taxon>Flavobacteriales</taxon>
        <taxon>Flavobacteriaceae</taxon>
        <taxon>Nonlabens</taxon>
    </lineage>
</organism>
<dbReference type="PANTHER" id="PTHR43304">
    <property type="entry name" value="PHYTOCHROME-LIKE PROTEIN CPH1"/>
    <property type="match status" value="1"/>
</dbReference>
<dbReference type="InterPro" id="IPR004358">
    <property type="entry name" value="Sig_transdc_His_kin-like_C"/>
</dbReference>
<evidence type="ECO:0000256" key="4">
    <source>
        <dbReference type="ARBA" id="ARBA00022679"/>
    </source>
</evidence>
<keyword evidence="8" id="KW-1185">Reference proteome</keyword>
<dbReference type="SUPFAM" id="SSF55874">
    <property type="entry name" value="ATPase domain of HSP90 chaperone/DNA topoisomerase II/histidine kinase"/>
    <property type="match status" value="1"/>
</dbReference>
<dbReference type="Gene3D" id="3.30.565.10">
    <property type="entry name" value="Histidine kinase-like ATPase, C-terminal domain"/>
    <property type="match status" value="1"/>
</dbReference>
<dbReference type="SMART" id="SM00387">
    <property type="entry name" value="HATPase_c"/>
    <property type="match status" value="1"/>
</dbReference>
<evidence type="ECO:0000256" key="3">
    <source>
        <dbReference type="ARBA" id="ARBA00022553"/>
    </source>
</evidence>
<evidence type="ECO:0000313" key="7">
    <source>
        <dbReference type="EMBL" id="PPK96403.1"/>
    </source>
</evidence>
<evidence type="ECO:0000259" key="6">
    <source>
        <dbReference type="PROSITE" id="PS50109"/>
    </source>
</evidence>
<dbReference type="GO" id="GO:0004673">
    <property type="term" value="F:protein histidine kinase activity"/>
    <property type="evidence" value="ECO:0007669"/>
    <property type="project" value="UniProtKB-EC"/>
</dbReference>
<gene>
    <name evidence="7" type="ORF">LY01_00223</name>
</gene>
<evidence type="ECO:0000256" key="2">
    <source>
        <dbReference type="ARBA" id="ARBA00012438"/>
    </source>
</evidence>
<keyword evidence="5 7" id="KW-0418">Kinase</keyword>
<dbReference type="PRINTS" id="PR00344">
    <property type="entry name" value="BCTRLSENSOR"/>
</dbReference>
<keyword evidence="4" id="KW-0808">Transferase</keyword>
<reference evidence="7 8" key="1">
    <citation type="submission" date="2018-02" db="EMBL/GenBank/DDBJ databases">
        <title>Genomic Encyclopedia of Archaeal and Bacterial Type Strains, Phase II (KMG-II): from individual species to whole genera.</title>
        <authorList>
            <person name="Goeker M."/>
        </authorList>
    </citation>
    <scope>NUCLEOTIDE SEQUENCE [LARGE SCALE GENOMIC DNA]</scope>
    <source>
        <strain evidence="7 8">DSM 16809</strain>
    </source>
</reference>
<dbReference type="InterPro" id="IPR036890">
    <property type="entry name" value="HATPase_C_sf"/>
</dbReference>
<dbReference type="InterPro" id="IPR005467">
    <property type="entry name" value="His_kinase_dom"/>
</dbReference>
<proteinExistence type="predicted"/>
<dbReference type="PROSITE" id="PS50109">
    <property type="entry name" value="HIS_KIN"/>
    <property type="match status" value="1"/>
</dbReference>